<dbReference type="PATRIC" id="fig|1184267.3.peg.560"/>
<organism evidence="2 3">
    <name type="scientific">Pseudobdellovibrio exovorus JSS</name>
    <dbReference type="NCBI Taxonomy" id="1184267"/>
    <lineage>
        <taxon>Bacteria</taxon>
        <taxon>Pseudomonadati</taxon>
        <taxon>Bdellovibrionota</taxon>
        <taxon>Bdellovibrionia</taxon>
        <taxon>Bdellovibrionales</taxon>
        <taxon>Pseudobdellovibrionaceae</taxon>
        <taxon>Pseudobdellovibrio</taxon>
    </lineage>
</organism>
<reference evidence="2 3" key="1">
    <citation type="journal article" date="2013" name="ISME J.">
        <title>By their genes ye shall know them: genomic signatures of predatory bacteria.</title>
        <authorList>
            <person name="Pasternak Z."/>
            <person name="Pietrokovski S."/>
            <person name="Rotem O."/>
            <person name="Gophna U."/>
            <person name="Lurie-Weinberger M.N."/>
            <person name="Jurkevitch E."/>
        </authorList>
    </citation>
    <scope>NUCLEOTIDE SEQUENCE [LARGE SCALE GENOMIC DNA]</scope>
    <source>
        <strain evidence="2 3">JSS</strain>
    </source>
</reference>
<evidence type="ECO:0000313" key="2">
    <source>
        <dbReference type="EMBL" id="AGH94769.1"/>
    </source>
</evidence>
<dbReference type="AlphaFoldDB" id="M4VNS6"/>
<dbReference type="Gene3D" id="2.60.120.10">
    <property type="entry name" value="Jelly Rolls"/>
    <property type="match status" value="1"/>
</dbReference>
<dbReference type="EMBL" id="CP003537">
    <property type="protein sequence ID" value="AGH94769.1"/>
    <property type="molecule type" value="Genomic_DNA"/>
</dbReference>
<evidence type="ECO:0000259" key="1">
    <source>
        <dbReference type="PROSITE" id="PS50042"/>
    </source>
</evidence>
<evidence type="ECO:0000313" key="3">
    <source>
        <dbReference type="Proteomes" id="UP000012040"/>
    </source>
</evidence>
<dbReference type="STRING" id="1184267.A11Q_549"/>
<dbReference type="CDD" id="cd00038">
    <property type="entry name" value="CAP_ED"/>
    <property type="match status" value="1"/>
</dbReference>
<dbReference type="HOGENOM" id="CLU_726965_0_0_7"/>
<gene>
    <name evidence="2" type="ORF">A11Q_549</name>
</gene>
<dbReference type="InterPro" id="IPR000595">
    <property type="entry name" value="cNMP-bd_dom"/>
</dbReference>
<sequence length="389" mass="44079">MSEVKVYKKGQFLFKAGDKIQSVFVIQSGQVNLCLQKNNKIFDIMTVGNGYVFGDLVVLGTNQYLYSGLVQSEVKVTEIPVEIFKLQYEALNPLNKTFIKTMAERLKWAVNEVKNSKQDKTAQPCAEDAVPRVFGAIFHVLNHKGVKVGNKVKTDWLTLRNYSQRIFGESLKRIEQATQILVKTKQGEYIMGKDPNMPESEAETEIQGFQIYDLPALEAFFEFYQYYYYKGGKSELIKYDEANYNTLRLLLMAYEGVECDKFGVVSKEFNQVVEFFKEYGVSLGAGHFTALEAKGLFCKRKNTSDGTVQLQFDIKEFANQINMWALIREVDKLNEKGYVDMDDIDEGPKKKAVIEGGQECTACHTIVALEAKFCSECGARMAASERKAA</sequence>
<protein>
    <recommendedName>
        <fullName evidence="1">Cyclic nucleotide-binding domain-containing protein</fullName>
    </recommendedName>
</protein>
<dbReference type="Pfam" id="PF00027">
    <property type="entry name" value="cNMP_binding"/>
    <property type="match status" value="1"/>
</dbReference>
<dbReference type="RefSeq" id="WP_015469259.1">
    <property type="nucleotide sequence ID" value="NC_020813.1"/>
</dbReference>
<dbReference type="PROSITE" id="PS50042">
    <property type="entry name" value="CNMP_BINDING_3"/>
    <property type="match status" value="1"/>
</dbReference>
<dbReference type="eggNOG" id="COG0664">
    <property type="taxonomic scope" value="Bacteria"/>
</dbReference>
<dbReference type="KEGG" id="bex:A11Q_549"/>
<feature type="domain" description="Cyclic nucleotide-binding" evidence="1">
    <location>
        <begin position="1"/>
        <end position="85"/>
    </location>
</feature>
<accession>M4VNS6</accession>
<dbReference type="InterPro" id="IPR018490">
    <property type="entry name" value="cNMP-bd_dom_sf"/>
</dbReference>
<name>M4VNS6_9BACT</name>
<proteinExistence type="predicted"/>
<dbReference type="InterPro" id="IPR014710">
    <property type="entry name" value="RmlC-like_jellyroll"/>
</dbReference>
<dbReference type="OrthoDB" id="5288653at2"/>
<dbReference type="SUPFAM" id="SSF51206">
    <property type="entry name" value="cAMP-binding domain-like"/>
    <property type="match status" value="1"/>
</dbReference>
<keyword evidence="3" id="KW-1185">Reference proteome</keyword>
<dbReference type="Proteomes" id="UP000012040">
    <property type="component" value="Chromosome"/>
</dbReference>